<accession>A0AAJ5BBN3</accession>
<evidence type="ECO:0000256" key="7">
    <source>
        <dbReference type="ARBA" id="ARBA00022989"/>
    </source>
</evidence>
<evidence type="ECO:0000313" key="10">
    <source>
        <dbReference type="EMBL" id="AUT70769.1"/>
    </source>
</evidence>
<protein>
    <submittedName>
        <fullName evidence="10 11">Glucosyltransferase</fullName>
    </submittedName>
</protein>
<evidence type="ECO:0000256" key="3">
    <source>
        <dbReference type="ARBA" id="ARBA00004991"/>
    </source>
</evidence>
<dbReference type="Pfam" id="PF13506">
    <property type="entry name" value="Glyco_transf_21"/>
    <property type="match status" value="1"/>
</dbReference>
<evidence type="ECO:0000256" key="6">
    <source>
        <dbReference type="ARBA" id="ARBA00022692"/>
    </source>
</evidence>
<keyword evidence="6 9" id="KW-0812">Transmembrane</keyword>
<feature type="transmembrane region" description="Helical" evidence="9">
    <location>
        <begin position="354"/>
        <end position="378"/>
    </location>
</feature>
<dbReference type="Gene3D" id="3.90.550.10">
    <property type="entry name" value="Spore Coat Polysaccharide Biosynthesis Protein SpsA, Chain A"/>
    <property type="match status" value="1"/>
</dbReference>
<keyword evidence="12" id="KW-1185">Reference proteome</keyword>
<comment type="pathway">
    <text evidence="2">Lipid metabolism; sphingolipid metabolism.</text>
</comment>
<dbReference type="AlphaFoldDB" id="A0AAJ5BBN3"/>
<dbReference type="InterPro" id="IPR017835">
    <property type="entry name" value="Hopen-assoc_HpnI"/>
</dbReference>
<evidence type="ECO:0000256" key="4">
    <source>
        <dbReference type="ARBA" id="ARBA00022676"/>
    </source>
</evidence>
<dbReference type="PANTHER" id="PTHR12726:SF0">
    <property type="entry name" value="CERAMIDE GLUCOSYLTRANSFERASE"/>
    <property type="match status" value="1"/>
</dbReference>
<evidence type="ECO:0000256" key="8">
    <source>
        <dbReference type="ARBA" id="ARBA00023136"/>
    </source>
</evidence>
<reference evidence="11 12" key="1">
    <citation type="journal article" date="2012" name="J. Bacteriol.">
        <title>Draft Genome Sequence of the Soil Bacterium Burkholderia terrae Strain BS001, Which Interacts with Fungal Surface Structures.</title>
        <authorList>
            <person name="Nazir R."/>
            <person name="Hansen M.A."/>
            <person name="Sorensen S."/>
            <person name="van Elsas J.D."/>
        </authorList>
    </citation>
    <scope>NUCLEOTIDE SEQUENCE [LARGE SCALE GENOMIC DNA]</scope>
    <source>
        <strain evidence="11 12">BS001</strain>
    </source>
</reference>
<proteinExistence type="predicted"/>
<sequence>MATSALFSTATLLPVGMALHALAYFCGACASFGIAYTVTAIALVGSFFARNTIKAPSYPPVTVIKPLRGMETALLPNLVSFCEQVYPGAVQYLFGVHDPDDPALEVVEELRRLHPGAHITVVADSKLHGSNRKVSNLLNMLPSAVHEFFVFADSDVSVGRDYLRRIMDELQAERVGLVTCAYVGVPDPGFWPRFSARAIDYQFLPGVAMGLALGLAKPCFGQTIALRRKTLDEIGGLRQFSNFLAEDHAIGCAVRATGQKVVIPGFVIGHACTESTASRLIEHELRWSRTIRRIDPLGHFGSALSYPVALSVFALLLAGASMWSVWLLIAALCARVLLQIRIDTTLRRPVRDFWLLPLWDLIAFAILCASFLSSRVVWRGVSFNVDRRGLLKITPANRSAKESTLSRDPSR</sequence>
<dbReference type="InterPro" id="IPR029044">
    <property type="entry name" value="Nucleotide-diphossugar_trans"/>
</dbReference>
<dbReference type="GO" id="GO:0006679">
    <property type="term" value="P:glucosylceramide biosynthetic process"/>
    <property type="evidence" value="ECO:0007669"/>
    <property type="project" value="TreeGrafter"/>
</dbReference>
<dbReference type="PANTHER" id="PTHR12726">
    <property type="entry name" value="CERAMIDE GLUCOSYLTRANSFERASE"/>
    <property type="match status" value="1"/>
</dbReference>
<dbReference type="CDD" id="cd02520">
    <property type="entry name" value="Glucosylceramide_synthase"/>
    <property type="match status" value="1"/>
</dbReference>
<keyword evidence="5" id="KW-0808">Transferase</keyword>
<evidence type="ECO:0000256" key="5">
    <source>
        <dbReference type="ARBA" id="ARBA00022679"/>
    </source>
</evidence>
<dbReference type="Proteomes" id="UP000004980">
    <property type="component" value="Unassembled WGS sequence"/>
</dbReference>
<feature type="transmembrane region" description="Helical" evidence="9">
    <location>
        <begin position="323"/>
        <end position="342"/>
    </location>
</feature>
<dbReference type="InterPro" id="IPR025993">
    <property type="entry name" value="Ceramide_glucosylTrfase"/>
</dbReference>
<evidence type="ECO:0000313" key="11">
    <source>
        <dbReference type="EMBL" id="EIM95896.1"/>
    </source>
</evidence>
<keyword evidence="8 9" id="KW-0472">Membrane</keyword>
<organism evidence="10 13">
    <name type="scientific">Paraburkholderia hospita</name>
    <dbReference type="NCBI Taxonomy" id="169430"/>
    <lineage>
        <taxon>Bacteria</taxon>
        <taxon>Pseudomonadati</taxon>
        <taxon>Pseudomonadota</taxon>
        <taxon>Betaproteobacteria</taxon>
        <taxon>Burkholderiales</taxon>
        <taxon>Burkholderiaceae</taxon>
        <taxon>Paraburkholderia</taxon>
    </lineage>
</organism>
<keyword evidence="7 9" id="KW-1133">Transmembrane helix</keyword>
<comment type="subcellular location">
    <subcellularLocation>
        <location evidence="1">Membrane</location>
        <topology evidence="1">Multi-pass membrane protein</topology>
    </subcellularLocation>
</comment>
<dbReference type="SUPFAM" id="SSF53448">
    <property type="entry name" value="Nucleotide-diphospho-sugar transferases"/>
    <property type="match status" value="1"/>
</dbReference>
<keyword evidence="4" id="KW-0328">Glycosyltransferase</keyword>
<dbReference type="Proteomes" id="UP000236649">
    <property type="component" value="Chromosome 2"/>
</dbReference>
<evidence type="ECO:0000313" key="13">
    <source>
        <dbReference type="Proteomes" id="UP000236649"/>
    </source>
</evidence>
<evidence type="ECO:0000256" key="1">
    <source>
        <dbReference type="ARBA" id="ARBA00004141"/>
    </source>
</evidence>
<dbReference type="KEGG" id="phs:C2L64_20575"/>
<dbReference type="NCBIfam" id="TIGR03472">
    <property type="entry name" value="HpnI"/>
    <property type="match status" value="1"/>
</dbReference>
<evidence type="ECO:0000256" key="9">
    <source>
        <dbReference type="SAM" id="Phobius"/>
    </source>
</evidence>
<dbReference type="GO" id="GO:0016020">
    <property type="term" value="C:membrane"/>
    <property type="evidence" value="ECO:0007669"/>
    <property type="project" value="UniProtKB-SubCell"/>
</dbReference>
<dbReference type="GeneID" id="55530714"/>
<evidence type="ECO:0000256" key="2">
    <source>
        <dbReference type="ARBA" id="ARBA00004760"/>
    </source>
</evidence>
<dbReference type="RefSeq" id="WP_007590246.1">
    <property type="nucleotide sequence ID" value="NZ_AKAU01000223.1"/>
</dbReference>
<dbReference type="GO" id="GO:0008120">
    <property type="term" value="F:ceramide glucosyltransferase activity"/>
    <property type="evidence" value="ECO:0007669"/>
    <property type="project" value="TreeGrafter"/>
</dbReference>
<dbReference type="EMBL" id="CP026106">
    <property type="protein sequence ID" value="AUT70769.1"/>
    <property type="molecule type" value="Genomic_DNA"/>
</dbReference>
<dbReference type="EMBL" id="AKAU01000223">
    <property type="protein sequence ID" value="EIM95896.1"/>
    <property type="molecule type" value="Genomic_DNA"/>
</dbReference>
<name>A0AAJ5BBN3_9BURK</name>
<evidence type="ECO:0000313" key="12">
    <source>
        <dbReference type="Proteomes" id="UP000004980"/>
    </source>
</evidence>
<gene>
    <name evidence="10" type="ORF">C2L64_20575</name>
    <name evidence="11" type="ORF">WQE_37092</name>
</gene>
<comment type="pathway">
    <text evidence="3">Sphingolipid metabolism.</text>
</comment>
<reference evidence="10 13" key="2">
    <citation type="submission" date="2018-01" db="EMBL/GenBank/DDBJ databases">
        <title>Species boundaries and ecological features among Paraburkholderia terrae DSMZ17804T, P. hospita DSMZ17164T and P. caribensis DSMZ13236T.</title>
        <authorList>
            <person name="Pratama A.A."/>
        </authorList>
    </citation>
    <scope>NUCLEOTIDE SEQUENCE [LARGE SCALE GENOMIC DNA]</scope>
    <source>
        <strain evidence="10 13">DSM 17164</strain>
    </source>
</reference>